<evidence type="ECO:0000313" key="8">
    <source>
        <dbReference type="Proteomes" id="UP001162164"/>
    </source>
</evidence>
<evidence type="ECO:0000259" key="6">
    <source>
        <dbReference type="Pfam" id="PF13873"/>
    </source>
</evidence>
<evidence type="ECO:0000256" key="4">
    <source>
        <dbReference type="ARBA" id="ARBA00023163"/>
    </source>
</evidence>
<keyword evidence="3" id="KW-0805">Transcription regulation</keyword>
<accession>A0ABQ9ITF4</accession>
<keyword evidence="8" id="KW-1185">Reference proteome</keyword>
<protein>
    <recommendedName>
        <fullName evidence="2">Regulatory protein zeste</fullName>
    </recommendedName>
</protein>
<evidence type="ECO:0000256" key="2">
    <source>
        <dbReference type="ARBA" id="ARBA00016807"/>
    </source>
</evidence>
<comment type="subunit">
    <text evidence="1">Self-associates forming complexes of several hundred monomers.</text>
</comment>
<reference evidence="7" key="1">
    <citation type="journal article" date="2023" name="Insect Mol. Biol.">
        <title>Genome sequencing provides insights into the evolution of gene families encoding plant cell wall-degrading enzymes in longhorned beetles.</title>
        <authorList>
            <person name="Shin N.R."/>
            <person name="Okamura Y."/>
            <person name="Kirsch R."/>
            <person name="Pauchet Y."/>
        </authorList>
    </citation>
    <scope>NUCLEOTIDE SEQUENCE</scope>
    <source>
        <strain evidence="7">MMC_N1</strain>
    </source>
</reference>
<dbReference type="Pfam" id="PF13873">
    <property type="entry name" value="Myb_DNA-bind_5"/>
    <property type="match status" value="1"/>
</dbReference>
<evidence type="ECO:0000256" key="1">
    <source>
        <dbReference type="ARBA" id="ARBA00011764"/>
    </source>
</evidence>
<feature type="non-terminal residue" evidence="7">
    <location>
        <position position="1"/>
    </location>
</feature>
<dbReference type="EMBL" id="JAPWTJ010002663">
    <property type="protein sequence ID" value="KAJ8965160.1"/>
    <property type="molecule type" value="Genomic_DNA"/>
</dbReference>
<dbReference type="InterPro" id="IPR028002">
    <property type="entry name" value="Myb_DNA-bind_5"/>
</dbReference>
<evidence type="ECO:0000313" key="7">
    <source>
        <dbReference type="EMBL" id="KAJ8965160.1"/>
    </source>
</evidence>
<comment type="function">
    <text evidence="5">Involved in transvection phenomena (= synapsis-dependent gene expression), where the synaptic pairing of chromosomes carrying genes with which zeste interacts influences the expression of these genes. Zeste binds to DNA and stimulates transcription from a nearby promoter.</text>
</comment>
<comment type="caution">
    <text evidence="7">The sequence shown here is derived from an EMBL/GenBank/DDBJ whole genome shotgun (WGS) entry which is preliminary data.</text>
</comment>
<sequence>PWKQECCAGSGALKFHLFAIYTSDIPKTPRTSTAPPIADNTAILARSRRARTAIQYLQEASKTFFSGDVTVKTSLKYDHVTYGGENIPWTDTVKYLGDKGKYIISKKKKEVIENKATSANAIKRRVKAWDDVCNEFNSSSGESIRTVKQLKILYDNMKRRARKEFSKRATEKYDLQLIIHFPLNDIDIAINSINLDLESIFKVSRAHGLILNEAKTDLIVVAGQKKEVVRDPSFKIVLNGVIVTPSQCTKKLSTQAKAYDFKDFVDAIKKANSGKYKVKQMNSNDFLQWPDCSSLYKINRIKSRPLLRMVHMLKAEKGNQVLKVLLGISVCHNPAVVFQKEFKKNKRRGQYEYALDREDGIIVVQWLDNAPVSAASTSHEFYQFHRRGIVQIYLTRYGVAPRGPGRQSTSRQVSALHRISDDVRYDAVCITYLFLILTKEDAQEKAVRPL</sequence>
<evidence type="ECO:0000256" key="3">
    <source>
        <dbReference type="ARBA" id="ARBA00023015"/>
    </source>
</evidence>
<feature type="domain" description="Myb/SANT-like DNA-binding" evidence="6">
    <location>
        <begin position="106"/>
        <end position="166"/>
    </location>
</feature>
<organism evidence="7 8">
    <name type="scientific">Molorchus minor</name>
    <dbReference type="NCBI Taxonomy" id="1323400"/>
    <lineage>
        <taxon>Eukaryota</taxon>
        <taxon>Metazoa</taxon>
        <taxon>Ecdysozoa</taxon>
        <taxon>Arthropoda</taxon>
        <taxon>Hexapoda</taxon>
        <taxon>Insecta</taxon>
        <taxon>Pterygota</taxon>
        <taxon>Neoptera</taxon>
        <taxon>Endopterygota</taxon>
        <taxon>Coleoptera</taxon>
        <taxon>Polyphaga</taxon>
        <taxon>Cucujiformia</taxon>
        <taxon>Chrysomeloidea</taxon>
        <taxon>Cerambycidae</taxon>
        <taxon>Lamiinae</taxon>
        <taxon>Monochamini</taxon>
        <taxon>Molorchus</taxon>
    </lineage>
</organism>
<evidence type="ECO:0000256" key="5">
    <source>
        <dbReference type="ARBA" id="ARBA00025466"/>
    </source>
</evidence>
<gene>
    <name evidence="7" type="ORF">NQ317_016333</name>
</gene>
<dbReference type="Proteomes" id="UP001162164">
    <property type="component" value="Unassembled WGS sequence"/>
</dbReference>
<name>A0ABQ9ITF4_9CUCU</name>
<keyword evidence="4" id="KW-0804">Transcription</keyword>
<proteinExistence type="predicted"/>